<reference evidence="2 3" key="1">
    <citation type="submission" date="2019-11" db="EMBL/GenBank/DDBJ databases">
        <authorList>
            <person name="Holert J."/>
        </authorList>
    </citation>
    <scope>NUCLEOTIDE SEQUENCE [LARGE SCALE GENOMIC DNA]</scope>
    <source>
        <strain evidence="2">SB11_3</strain>
    </source>
</reference>
<gene>
    <name evidence="2" type="ORF">OPDIPICF_03551</name>
</gene>
<dbReference type="InterPro" id="IPR016181">
    <property type="entry name" value="Acyl_CoA_acyltransferase"/>
</dbReference>
<evidence type="ECO:0000313" key="2">
    <source>
        <dbReference type="EMBL" id="CAA0125684.1"/>
    </source>
</evidence>
<dbReference type="FunFam" id="3.40.630.30:FF:000047">
    <property type="entry name" value="Acetyltransferase, GNAT family"/>
    <property type="match status" value="1"/>
</dbReference>
<keyword evidence="3" id="KW-1185">Reference proteome</keyword>
<dbReference type="Proteomes" id="UP000441399">
    <property type="component" value="Unassembled WGS sequence"/>
</dbReference>
<feature type="domain" description="N-acetyltransferase" evidence="1">
    <location>
        <begin position="29"/>
        <end position="182"/>
    </location>
</feature>
<organism evidence="2 3">
    <name type="scientific">BD1-7 clade bacterium</name>
    <dbReference type="NCBI Taxonomy" id="2029982"/>
    <lineage>
        <taxon>Bacteria</taxon>
        <taxon>Pseudomonadati</taxon>
        <taxon>Pseudomonadota</taxon>
        <taxon>Gammaproteobacteria</taxon>
        <taxon>Cellvibrionales</taxon>
        <taxon>Spongiibacteraceae</taxon>
        <taxon>BD1-7 clade</taxon>
    </lineage>
</organism>
<dbReference type="OrthoDB" id="5295305at2"/>
<dbReference type="SUPFAM" id="SSF55729">
    <property type="entry name" value="Acyl-CoA N-acyltransferases (Nat)"/>
    <property type="match status" value="1"/>
</dbReference>
<accession>A0A5S9R274</accession>
<evidence type="ECO:0000313" key="3">
    <source>
        <dbReference type="Proteomes" id="UP000441399"/>
    </source>
</evidence>
<dbReference type="GO" id="GO:0008999">
    <property type="term" value="F:protein-N-terminal-alanine acetyltransferase activity"/>
    <property type="evidence" value="ECO:0007669"/>
    <property type="project" value="TreeGrafter"/>
</dbReference>
<dbReference type="Pfam" id="PF13302">
    <property type="entry name" value="Acetyltransf_3"/>
    <property type="match status" value="1"/>
</dbReference>
<dbReference type="InterPro" id="IPR000182">
    <property type="entry name" value="GNAT_dom"/>
</dbReference>
<evidence type="ECO:0000259" key="1">
    <source>
        <dbReference type="PROSITE" id="PS51186"/>
    </source>
</evidence>
<dbReference type="EMBL" id="CACSIO010000062">
    <property type="protein sequence ID" value="CAA0125684.1"/>
    <property type="molecule type" value="Genomic_DNA"/>
</dbReference>
<dbReference type="Gene3D" id="3.40.630.30">
    <property type="match status" value="1"/>
</dbReference>
<dbReference type="GO" id="GO:1990189">
    <property type="term" value="F:protein N-terminal-serine acetyltransferase activity"/>
    <property type="evidence" value="ECO:0007669"/>
    <property type="project" value="TreeGrafter"/>
</dbReference>
<dbReference type="PROSITE" id="PS51186">
    <property type="entry name" value="GNAT"/>
    <property type="match status" value="1"/>
</dbReference>
<dbReference type="InterPro" id="IPR051908">
    <property type="entry name" value="Ribosomal_N-acetyltransferase"/>
</dbReference>
<proteinExistence type="predicted"/>
<name>A0A5S9R274_9GAMM</name>
<sequence>MKLGTPVTDWQPLADFYPETLTGSYCAVATYKEDLHFSDLLANVDITDENLWRYMPYGPFDSAASFRQCLAKISATENIRLMAISDAKTGRTIGFAAYLSIELVRGSVEVGHVLFSGALKKTRIASEAMYLMMNAAFNHGFRRYEWKCNNLNEASKSAACRFGFQAEGVFRNWAVIKGYNRDTAWFSVIEDDWPTLRKAFEAWLNDNNFDAAGQQRQKLQASRTVI</sequence>
<dbReference type="AlphaFoldDB" id="A0A5S9R274"/>
<dbReference type="PANTHER" id="PTHR43441">
    <property type="entry name" value="RIBOSOMAL-PROTEIN-SERINE ACETYLTRANSFERASE"/>
    <property type="match status" value="1"/>
</dbReference>
<dbReference type="PANTHER" id="PTHR43441:SF2">
    <property type="entry name" value="FAMILY ACETYLTRANSFERASE, PUTATIVE (AFU_ORTHOLOGUE AFUA_7G00850)-RELATED"/>
    <property type="match status" value="1"/>
</dbReference>
<protein>
    <recommendedName>
        <fullName evidence="1">N-acetyltransferase domain-containing protein</fullName>
    </recommendedName>
</protein>